<proteinExistence type="inferred from homology"/>
<feature type="transmembrane region" description="Helical" evidence="7">
    <location>
        <begin position="59"/>
        <end position="87"/>
    </location>
</feature>
<feature type="transmembrane region" description="Helical" evidence="7">
    <location>
        <begin position="160"/>
        <end position="186"/>
    </location>
</feature>
<dbReference type="EMBL" id="AE014184">
    <property type="protein sequence ID" value="AAO44717.1"/>
    <property type="molecule type" value="Genomic_DNA"/>
</dbReference>
<keyword evidence="3 7" id="KW-1003">Cell membrane</keyword>
<keyword evidence="10" id="KW-1185">Reference proteome</keyword>
<feature type="domain" description="VTT" evidence="8">
    <location>
        <begin position="52"/>
        <end position="177"/>
    </location>
</feature>
<dbReference type="Proteomes" id="UP000002200">
    <property type="component" value="Chromosome"/>
</dbReference>
<dbReference type="HOGENOM" id="CLU_044208_6_0_11"/>
<dbReference type="AlphaFoldDB" id="Q83FT3"/>
<evidence type="ECO:0000256" key="3">
    <source>
        <dbReference type="ARBA" id="ARBA00022475"/>
    </source>
</evidence>
<dbReference type="PANTHER" id="PTHR30353:SF0">
    <property type="entry name" value="TRANSMEMBRANE PROTEIN"/>
    <property type="match status" value="1"/>
</dbReference>
<dbReference type="Pfam" id="PF09335">
    <property type="entry name" value="VTT_dom"/>
    <property type="match status" value="1"/>
</dbReference>
<sequence>MGCVLRSVQVGFLLPLGWFDVESLANTFGPWTLLVACGMIFAETGLLIGFFLPGDTLLITIGLLTSAGSIGVPIWLTCCLVSAAAYIGGDVGYFIGRLAGPKLFEKDSRSFAKKSAERTSEFFRKYGVLTVTIARFFPIIRTFAPVAAGISKMRYSVYSICNLLGAVIWGTGVTLLGFFLAGIPIVRDNIEIAILLAVGLVILSAVLHYVTRGKKNKSSSEERT</sequence>
<evidence type="ECO:0000313" key="9">
    <source>
        <dbReference type="EMBL" id="AAO44717.1"/>
    </source>
</evidence>
<dbReference type="InterPro" id="IPR032816">
    <property type="entry name" value="VTT_dom"/>
</dbReference>
<dbReference type="KEGG" id="twh:TWT_620"/>
<evidence type="ECO:0000256" key="6">
    <source>
        <dbReference type="ARBA" id="ARBA00023136"/>
    </source>
</evidence>
<evidence type="ECO:0000256" key="1">
    <source>
        <dbReference type="ARBA" id="ARBA00004651"/>
    </source>
</evidence>
<gene>
    <name evidence="9" type="ordered locus">TWT_620</name>
</gene>
<keyword evidence="4 7" id="KW-0812">Transmembrane</keyword>
<evidence type="ECO:0000313" key="10">
    <source>
        <dbReference type="Proteomes" id="UP000002200"/>
    </source>
</evidence>
<dbReference type="eggNOG" id="COG0586">
    <property type="taxonomic scope" value="Bacteria"/>
</dbReference>
<protein>
    <recommendedName>
        <fullName evidence="8">VTT domain-containing protein</fullName>
    </recommendedName>
</protein>
<feature type="transmembrane region" description="Helical" evidence="7">
    <location>
        <begin position="192"/>
        <end position="210"/>
    </location>
</feature>
<evidence type="ECO:0000259" key="8">
    <source>
        <dbReference type="Pfam" id="PF09335"/>
    </source>
</evidence>
<evidence type="ECO:0000256" key="7">
    <source>
        <dbReference type="RuleBase" id="RU367016"/>
    </source>
</evidence>
<evidence type="ECO:0000256" key="5">
    <source>
        <dbReference type="ARBA" id="ARBA00022989"/>
    </source>
</evidence>
<organism evidence="9 10">
    <name type="scientific">Tropheryma whipplei (strain Twist)</name>
    <name type="common">Whipple's bacillus</name>
    <dbReference type="NCBI Taxonomy" id="203267"/>
    <lineage>
        <taxon>Bacteria</taxon>
        <taxon>Bacillati</taxon>
        <taxon>Actinomycetota</taxon>
        <taxon>Actinomycetes</taxon>
        <taxon>Micrococcales</taxon>
        <taxon>Tropherymataceae</taxon>
        <taxon>Tropheryma</taxon>
    </lineage>
</organism>
<reference evidence="9 10" key="1">
    <citation type="journal article" date="2003" name="Genome Res.">
        <title>Tropheryma whipplei twist: a human pathogenic Actinobacteria with a reduced genome.</title>
        <authorList>
            <person name="Raoult D."/>
            <person name="Ogata H."/>
            <person name="Audic S."/>
            <person name="Robert C."/>
            <person name="Suhre K."/>
            <person name="Drancourt M."/>
            <person name="Claverie J.-M."/>
        </authorList>
    </citation>
    <scope>NUCLEOTIDE SEQUENCE [LARGE SCALE GENOMIC DNA]</scope>
    <source>
        <strain evidence="9 10">Twist</strain>
    </source>
</reference>
<evidence type="ECO:0000256" key="2">
    <source>
        <dbReference type="ARBA" id="ARBA00010792"/>
    </source>
</evidence>
<comment type="subcellular location">
    <subcellularLocation>
        <location evidence="1 7">Cell membrane</location>
        <topology evidence="1 7">Multi-pass membrane protein</topology>
    </subcellularLocation>
</comment>
<feature type="transmembrane region" description="Helical" evidence="7">
    <location>
        <begin position="126"/>
        <end position="148"/>
    </location>
</feature>
<keyword evidence="6 7" id="KW-0472">Membrane</keyword>
<name>Q83FT3_TROWT</name>
<accession>Q83FT3</accession>
<dbReference type="GO" id="GO:0005886">
    <property type="term" value="C:plasma membrane"/>
    <property type="evidence" value="ECO:0007669"/>
    <property type="project" value="UniProtKB-SubCell"/>
</dbReference>
<keyword evidence="5 7" id="KW-1133">Transmembrane helix</keyword>
<evidence type="ECO:0000256" key="4">
    <source>
        <dbReference type="ARBA" id="ARBA00022692"/>
    </source>
</evidence>
<feature type="transmembrane region" description="Helical" evidence="7">
    <location>
        <begin position="28"/>
        <end position="52"/>
    </location>
</feature>
<dbReference type="InterPro" id="IPR032818">
    <property type="entry name" value="DedA-like"/>
</dbReference>
<comment type="similarity">
    <text evidence="2 7">Belongs to the DedA family.</text>
</comment>
<dbReference type="PANTHER" id="PTHR30353">
    <property type="entry name" value="INNER MEMBRANE PROTEIN DEDA-RELATED"/>
    <property type="match status" value="1"/>
</dbReference>